<dbReference type="PANTHER" id="PTHR36893">
    <property type="entry name" value="OS01G0275950 PROTEIN"/>
    <property type="match status" value="1"/>
</dbReference>
<keyword evidence="4" id="KW-1185">Reference proteome</keyword>
<gene>
    <name evidence="3" type="ORF">AQUCO_01400752v1</name>
</gene>
<keyword evidence="2" id="KW-0732">Signal</keyword>
<dbReference type="SUPFAM" id="SSF89372">
    <property type="entry name" value="Fucose-specific lectin"/>
    <property type="match status" value="2"/>
</dbReference>
<dbReference type="EMBL" id="KZ305031">
    <property type="protein sequence ID" value="PIA48358.1"/>
    <property type="molecule type" value="Genomic_DNA"/>
</dbReference>
<dbReference type="InterPro" id="IPR015943">
    <property type="entry name" value="WD40/YVTN_repeat-like_dom_sf"/>
</dbReference>
<dbReference type="Gene3D" id="2.130.10.10">
    <property type="entry name" value="YVTN repeat-like/Quinoprotein amine dehydrogenase"/>
    <property type="match status" value="1"/>
</dbReference>
<organism evidence="3 4">
    <name type="scientific">Aquilegia coerulea</name>
    <name type="common">Rocky mountain columbine</name>
    <dbReference type="NCBI Taxonomy" id="218851"/>
    <lineage>
        <taxon>Eukaryota</taxon>
        <taxon>Viridiplantae</taxon>
        <taxon>Streptophyta</taxon>
        <taxon>Embryophyta</taxon>
        <taxon>Tracheophyta</taxon>
        <taxon>Spermatophyta</taxon>
        <taxon>Magnoliopsida</taxon>
        <taxon>Ranunculales</taxon>
        <taxon>Ranunculaceae</taxon>
        <taxon>Thalictroideae</taxon>
        <taxon>Aquilegia</taxon>
    </lineage>
</organism>
<protein>
    <recommendedName>
        <fullName evidence="5">Bulb-type lectin domain-containing protein</fullName>
    </recommendedName>
</protein>
<feature type="region of interest" description="Disordered" evidence="1">
    <location>
        <begin position="789"/>
        <end position="813"/>
    </location>
</feature>
<dbReference type="STRING" id="218851.A0A2G5DXX3"/>
<dbReference type="PANTHER" id="PTHR36893:SF1">
    <property type="entry name" value="BULB-TYPE LECTIN DOMAIN-CONTAINING PROTEIN"/>
    <property type="match status" value="1"/>
</dbReference>
<dbReference type="Proteomes" id="UP000230069">
    <property type="component" value="Unassembled WGS sequence"/>
</dbReference>
<name>A0A2G5DXX3_AQUCA</name>
<evidence type="ECO:0000256" key="1">
    <source>
        <dbReference type="SAM" id="MobiDB-lite"/>
    </source>
</evidence>
<sequence length="884" mass="100949">MVEFHLNLFMLVVIWFSLLVVLDSSSCCPHHLNQKISQTFEKKTDRFWEYDKESNRWIEVDLPFDLVSCVNGICTKVSLIDQTPKKKEECFEQQNVVLEQGENSKSKSGNRAELEDDSNVNLDIRKRISLTKMSEASIWVTGESGSIYERFWNGVLWVIAPHDLPVSAGPAVSVFLINQTILALSEAGNLYQLYLSETSQLVWTEFSTTYQMSTHSREADSTSTPFQIKNGVVSYDGGVAFFHTMNGSLVELREIESQRWIYHGHPPGGDVAAIADAASIRPDVVFIVSSTGKLYEFDGSSNPSWKKHLHSKGSIEEILLAPSKGSILYDFYGAHSISLFLLAKTGKLVERRLYQRKWRWIIHGGPKEHRLTSIAAIEQDVTTDKIFSLFFATANGSAFEYRLPKKSDDGRLSELHLSGIGGEGSGPTQIISARRKTAFKYEWSILDAPETEGWNTEYCMEERGPSNCINGMRDEANGFGSKRPNRRKGVQTHNSYLAPSTLHSSTDKLWDQNEFLTNGINNNFRMRVMQEGRSYFFITENGSTFECLYADNLWLWLRHEHTSMMKGLLGNYNGSLFLVDTHGNLLIRDRNENELTWINGTALRKGRQIVGGPPWDRIPGKARKVTAEDALFFVSKNGRLVQFTVALRKFKWKDCRKPPNTKIAYIVDQEMFRDNIVFAVGRNGRLYQYNKVTELWHEHLQSPHLILSTLPGTAMRQSSQTLAGSIFMVAQDGGLVEYQWRTLEGWNWIEHGTPYKDGKVYLRYMDQRTWKWKSYGFPSVKNMIVDNQKTTGKQDDSNEICSGEDTTDDNNERNAQCFNDQNRNCDSKVASIRPIPFSEDALIFELRDGRLAELRRADDLQWEWLHIIGTPTSLCFSIHWSMIL</sequence>
<feature type="signal peptide" evidence="2">
    <location>
        <begin position="1"/>
        <end position="27"/>
    </location>
</feature>
<feature type="chain" id="PRO_5013606241" description="Bulb-type lectin domain-containing protein" evidence="2">
    <location>
        <begin position="28"/>
        <end position="884"/>
    </location>
</feature>
<evidence type="ECO:0000256" key="2">
    <source>
        <dbReference type="SAM" id="SignalP"/>
    </source>
</evidence>
<reference evidence="3 4" key="1">
    <citation type="submission" date="2017-09" db="EMBL/GenBank/DDBJ databases">
        <title>WGS assembly of Aquilegia coerulea Goldsmith.</title>
        <authorList>
            <person name="Hodges S."/>
            <person name="Kramer E."/>
            <person name="Nordborg M."/>
            <person name="Tomkins J."/>
            <person name="Borevitz J."/>
            <person name="Derieg N."/>
            <person name="Yan J."/>
            <person name="Mihaltcheva S."/>
            <person name="Hayes R.D."/>
            <person name="Rokhsar D."/>
        </authorList>
    </citation>
    <scope>NUCLEOTIDE SEQUENCE [LARGE SCALE GENOMIC DNA]</scope>
    <source>
        <strain evidence="4">cv. Goldsmith</strain>
    </source>
</reference>
<dbReference type="InParanoid" id="A0A2G5DXX3"/>
<evidence type="ECO:0000313" key="3">
    <source>
        <dbReference type="EMBL" id="PIA48358.1"/>
    </source>
</evidence>
<accession>A0A2G5DXX3</accession>
<evidence type="ECO:0008006" key="5">
    <source>
        <dbReference type="Google" id="ProtNLM"/>
    </source>
</evidence>
<evidence type="ECO:0000313" key="4">
    <source>
        <dbReference type="Proteomes" id="UP000230069"/>
    </source>
</evidence>
<dbReference type="OrthoDB" id="66678at2759"/>
<dbReference type="AlphaFoldDB" id="A0A2G5DXX3"/>
<proteinExistence type="predicted"/>